<proteinExistence type="predicted"/>
<keyword evidence="6" id="KW-0594">Phospholipid biosynthesis</keyword>
<organism evidence="9">
    <name type="scientific">Candidatus Heimdallarchaeum endolithica</name>
    <dbReference type="NCBI Taxonomy" id="2876572"/>
    <lineage>
        <taxon>Archaea</taxon>
        <taxon>Promethearchaeati</taxon>
        <taxon>Candidatus Heimdallarchaeota</taxon>
        <taxon>Candidatus Heimdallarchaeia (ex Rinke et al. 2021) (nom. nud.)</taxon>
        <taxon>Candidatus Heimdallarchaeales</taxon>
        <taxon>Candidatus Heimdallarchaeaceae</taxon>
        <taxon>Candidatus Heimdallarchaeum</taxon>
    </lineage>
</organism>
<dbReference type="Pfam" id="PF01946">
    <property type="entry name" value="Thi4"/>
    <property type="match status" value="1"/>
</dbReference>
<evidence type="ECO:0000256" key="3">
    <source>
        <dbReference type="ARBA" id="ARBA00022827"/>
    </source>
</evidence>
<keyword evidence="1" id="KW-0444">Lipid biosynthesis</keyword>
<evidence type="ECO:0000256" key="7">
    <source>
        <dbReference type="ARBA" id="ARBA00023264"/>
    </source>
</evidence>
<keyword evidence="2" id="KW-0285">Flavoprotein</keyword>
<dbReference type="PANTHER" id="PTHR42685">
    <property type="entry name" value="GERANYLGERANYL DIPHOSPHATE REDUCTASE"/>
    <property type="match status" value="1"/>
</dbReference>
<reference evidence="9" key="1">
    <citation type="journal article" date="2022" name="Nat. Microbiol.">
        <title>Unique mobile elements and scalable gene flow at the prokaryote-eukaryote boundary revealed by circularized Asgard archaea genomes.</title>
        <authorList>
            <person name="Wu F."/>
            <person name="Speth D.R."/>
            <person name="Philosof A."/>
            <person name="Cremiere A."/>
            <person name="Narayanan A."/>
            <person name="Barco R.A."/>
            <person name="Connon S.A."/>
            <person name="Amend J.P."/>
            <person name="Antoshechkin I.A."/>
            <person name="Orphan V.J."/>
        </authorList>
    </citation>
    <scope>NUCLEOTIDE SEQUENCE</scope>
    <source>
        <strain evidence="9">PR6</strain>
    </source>
</reference>
<evidence type="ECO:0000256" key="1">
    <source>
        <dbReference type="ARBA" id="ARBA00022516"/>
    </source>
</evidence>
<dbReference type="InterPro" id="IPR050407">
    <property type="entry name" value="Geranylgeranyl_reductase"/>
</dbReference>
<keyword evidence="3" id="KW-0274">FAD</keyword>
<dbReference type="GO" id="GO:0008654">
    <property type="term" value="P:phospholipid biosynthetic process"/>
    <property type="evidence" value="ECO:0007669"/>
    <property type="project" value="UniProtKB-KW"/>
</dbReference>
<dbReference type="NCBIfam" id="TIGR02032">
    <property type="entry name" value="GG-red-SF"/>
    <property type="match status" value="1"/>
</dbReference>
<evidence type="ECO:0000256" key="4">
    <source>
        <dbReference type="ARBA" id="ARBA00023002"/>
    </source>
</evidence>
<dbReference type="Gene3D" id="3.50.50.60">
    <property type="entry name" value="FAD/NAD(P)-binding domain"/>
    <property type="match status" value="1"/>
</dbReference>
<keyword evidence="7" id="KW-1208">Phospholipid metabolism</keyword>
<evidence type="ECO:0000256" key="2">
    <source>
        <dbReference type="ARBA" id="ARBA00022630"/>
    </source>
</evidence>
<keyword evidence="5" id="KW-0443">Lipid metabolism</keyword>
<keyword evidence="4" id="KW-0560">Oxidoreductase</keyword>
<dbReference type="InterPro" id="IPR054715">
    <property type="entry name" value="GGR_cat"/>
</dbReference>
<dbReference type="SUPFAM" id="SSF51905">
    <property type="entry name" value="FAD/NAD(P)-binding domain"/>
    <property type="match status" value="1"/>
</dbReference>
<dbReference type="EMBL" id="CP084167">
    <property type="protein sequence ID" value="UJG42280.1"/>
    <property type="molecule type" value="Genomic_DNA"/>
</dbReference>
<evidence type="ECO:0000256" key="5">
    <source>
        <dbReference type="ARBA" id="ARBA00023098"/>
    </source>
</evidence>
<evidence type="ECO:0000313" key="9">
    <source>
        <dbReference type="EMBL" id="UJG42280.1"/>
    </source>
</evidence>
<evidence type="ECO:0000256" key="6">
    <source>
        <dbReference type="ARBA" id="ARBA00023209"/>
    </source>
</evidence>
<dbReference type="InterPro" id="IPR036188">
    <property type="entry name" value="FAD/NAD-bd_sf"/>
</dbReference>
<dbReference type="AlphaFoldDB" id="A0A9Y1FMD1"/>
<dbReference type="PANTHER" id="PTHR42685:SF18">
    <property type="entry name" value="DIGERANYLGERANYLGLYCEROPHOSPHOLIPID REDUCTASE"/>
    <property type="match status" value="1"/>
</dbReference>
<dbReference type="InterPro" id="IPR011777">
    <property type="entry name" value="Geranylgeranyl_Rdtase_fam"/>
</dbReference>
<evidence type="ECO:0000259" key="8">
    <source>
        <dbReference type="Pfam" id="PF22578"/>
    </source>
</evidence>
<gene>
    <name evidence="9" type="ORF">K9W46_07655</name>
</gene>
<dbReference type="PRINTS" id="PR00420">
    <property type="entry name" value="RNGMNOXGNASE"/>
</dbReference>
<accession>A0A9Y1FMD1</accession>
<dbReference type="Pfam" id="PF22578">
    <property type="entry name" value="GGR_cat"/>
    <property type="match status" value="1"/>
</dbReference>
<feature type="domain" description="Digeranylgeranylglycerophospholipid reductase catalytic" evidence="8">
    <location>
        <begin position="181"/>
        <end position="243"/>
    </location>
</feature>
<sequence length="389" mass="44217">MQIEKIDVGIVGAGPAGLSAGLALANNGYKTTIFEEHKIVGIPIQCGEGISEKVFIEFPILKTNKEFIIRKFGNTKIYFPGDYTVFGDTHAYMIRRDKFDQFLAQQVKKSGGKILTNSRVIDAIETKEGVKIKIKKDGTEQLFLSSVLLIAEGPKGDIARKLGFNTPELIRALEYRIQGEFSDTMEFFFDNEKYPFGYSWIFPRNNETNVGVVTTAKNRKEILDKFLKERNISGKIIKKIGGSIPKNGVVKQLATQKIALIGDTGGFTNPLFYGGIRNAMLSGKIVADIIDFQRKNEKKVDLRTFDKKVRKHPFSAKISIKSHKYFYTRSVNFQKKIGKVFNGTYINRIENKELLKYLLKLVCNPILIKNPKKLYWLYKGFKQARDYGF</sequence>
<name>A0A9Y1FMD1_9ARCH</name>
<protein>
    <submittedName>
        <fullName evidence="9">NAD(P)/FAD-dependent oxidoreductase</fullName>
    </submittedName>
</protein>
<dbReference type="Proteomes" id="UP001200513">
    <property type="component" value="Chromosome"/>
</dbReference>
<dbReference type="GO" id="GO:0016628">
    <property type="term" value="F:oxidoreductase activity, acting on the CH-CH group of donors, NAD or NADP as acceptor"/>
    <property type="evidence" value="ECO:0007669"/>
    <property type="project" value="InterPro"/>
</dbReference>